<evidence type="ECO:0000313" key="1">
    <source>
        <dbReference type="EMBL" id="KAK0466138.1"/>
    </source>
</evidence>
<organism evidence="1 2">
    <name type="scientific">Armillaria tabescens</name>
    <name type="common">Ringless honey mushroom</name>
    <name type="synonym">Agaricus tabescens</name>
    <dbReference type="NCBI Taxonomy" id="1929756"/>
    <lineage>
        <taxon>Eukaryota</taxon>
        <taxon>Fungi</taxon>
        <taxon>Dikarya</taxon>
        <taxon>Basidiomycota</taxon>
        <taxon>Agaricomycotina</taxon>
        <taxon>Agaricomycetes</taxon>
        <taxon>Agaricomycetidae</taxon>
        <taxon>Agaricales</taxon>
        <taxon>Marasmiineae</taxon>
        <taxon>Physalacriaceae</taxon>
        <taxon>Desarmillaria</taxon>
    </lineage>
</organism>
<dbReference type="InterPro" id="IPR029052">
    <property type="entry name" value="Metallo-depent_PP-like"/>
</dbReference>
<dbReference type="RefSeq" id="XP_060336965.1">
    <property type="nucleotide sequence ID" value="XM_060469254.1"/>
</dbReference>
<name>A0AA39TTP7_ARMTA</name>
<gene>
    <name evidence="1" type="ORF">EV420DRAFT_1474932</name>
</gene>
<accession>A0AA39TTP7</accession>
<keyword evidence="2" id="KW-1185">Reference proteome</keyword>
<dbReference type="Gene3D" id="3.60.21.10">
    <property type="match status" value="1"/>
</dbReference>
<comment type="caution">
    <text evidence="1">The sequence shown here is derived from an EMBL/GenBank/DDBJ whole genome shotgun (WGS) entry which is preliminary data.</text>
</comment>
<dbReference type="AlphaFoldDB" id="A0AA39TTP7"/>
<evidence type="ECO:0000313" key="2">
    <source>
        <dbReference type="Proteomes" id="UP001175211"/>
    </source>
</evidence>
<reference evidence="1" key="1">
    <citation type="submission" date="2023-06" db="EMBL/GenBank/DDBJ databases">
        <authorList>
            <consortium name="Lawrence Berkeley National Laboratory"/>
            <person name="Ahrendt S."/>
            <person name="Sahu N."/>
            <person name="Indic B."/>
            <person name="Wong-Bajracharya J."/>
            <person name="Merenyi Z."/>
            <person name="Ke H.-M."/>
            <person name="Monk M."/>
            <person name="Kocsube S."/>
            <person name="Drula E."/>
            <person name="Lipzen A."/>
            <person name="Balint B."/>
            <person name="Henrissat B."/>
            <person name="Andreopoulos B."/>
            <person name="Martin F.M."/>
            <person name="Harder C.B."/>
            <person name="Rigling D."/>
            <person name="Ford K.L."/>
            <person name="Foster G.D."/>
            <person name="Pangilinan J."/>
            <person name="Papanicolaou A."/>
            <person name="Barry K."/>
            <person name="LaButti K."/>
            <person name="Viragh M."/>
            <person name="Koriabine M."/>
            <person name="Yan M."/>
            <person name="Riley R."/>
            <person name="Champramary S."/>
            <person name="Plett K.L."/>
            <person name="Tsai I.J."/>
            <person name="Slot J."/>
            <person name="Sipos G."/>
            <person name="Plett J."/>
            <person name="Nagy L.G."/>
            <person name="Grigoriev I.V."/>
        </authorList>
    </citation>
    <scope>NUCLEOTIDE SEQUENCE</scope>
    <source>
        <strain evidence="1">CCBAS 213</strain>
    </source>
</reference>
<proteinExistence type="predicted"/>
<dbReference type="Proteomes" id="UP001175211">
    <property type="component" value="Unassembled WGS sequence"/>
</dbReference>
<dbReference type="GeneID" id="85352802"/>
<dbReference type="EMBL" id="JAUEPS010000004">
    <property type="protein sequence ID" value="KAK0466138.1"/>
    <property type="molecule type" value="Genomic_DNA"/>
</dbReference>
<protein>
    <submittedName>
        <fullName evidence="1">Uncharacterized protein</fullName>
    </submittedName>
</protein>
<sequence>MYPPTSSSPDRSPILRYRWSHGGLSPTSHGLSPFPSYINSSLILSGESFNSGDSLNRTCPVHMSDFLLVPVLRKRSCIALMVTRACKDIEAALEKTGTRRMIMGHTPDFENNKSYCGEKIVIIIDTSMSESQNTFISGNDILPGISRQYVTGPV</sequence>